<accession>A0A0E0DIP2</accession>
<dbReference type="Gramene" id="OMERI04G21710.1">
    <property type="protein sequence ID" value="OMERI04G21710.1"/>
    <property type="gene ID" value="OMERI04G21710"/>
</dbReference>
<dbReference type="CDD" id="cd00132">
    <property type="entry name" value="CRIB"/>
    <property type="match status" value="1"/>
</dbReference>
<dbReference type="PANTHER" id="PTHR47846:SF5">
    <property type="entry name" value="CRIB DOMAIN-CONTAINING PROTEIN"/>
    <property type="match status" value="1"/>
</dbReference>
<feature type="compositionally biased region" description="Polar residues" evidence="1">
    <location>
        <begin position="237"/>
        <end position="265"/>
    </location>
</feature>
<dbReference type="SMART" id="SM00285">
    <property type="entry name" value="PBD"/>
    <property type="match status" value="1"/>
</dbReference>
<reference evidence="3" key="1">
    <citation type="submission" date="2015-04" db="UniProtKB">
        <authorList>
            <consortium name="EnsemblPlants"/>
        </authorList>
    </citation>
    <scope>IDENTIFICATION</scope>
</reference>
<dbReference type="InterPro" id="IPR036936">
    <property type="entry name" value="CRIB_dom_sf"/>
</dbReference>
<feature type="region of interest" description="Disordered" evidence="1">
    <location>
        <begin position="237"/>
        <end position="331"/>
    </location>
</feature>
<feature type="region of interest" description="Disordered" evidence="1">
    <location>
        <begin position="66"/>
        <end position="90"/>
    </location>
</feature>
<protein>
    <recommendedName>
        <fullName evidence="2">CRIB domain-containing protein</fullName>
    </recommendedName>
</protein>
<dbReference type="PROSITE" id="PS50108">
    <property type="entry name" value="CRIB"/>
    <property type="match status" value="1"/>
</dbReference>
<evidence type="ECO:0000256" key="1">
    <source>
        <dbReference type="SAM" id="MobiDB-lite"/>
    </source>
</evidence>
<dbReference type="Pfam" id="PF00786">
    <property type="entry name" value="PBD"/>
    <property type="match status" value="1"/>
</dbReference>
<dbReference type="AlphaFoldDB" id="A0A0E0DIP2"/>
<dbReference type="PANTHER" id="PTHR47846">
    <property type="entry name" value="OS06G0681300 PROTEIN-RELATED"/>
    <property type="match status" value="1"/>
</dbReference>
<dbReference type="Gene3D" id="3.90.810.10">
    <property type="entry name" value="CRIB domain"/>
    <property type="match status" value="1"/>
</dbReference>
<dbReference type="Proteomes" id="UP000008021">
    <property type="component" value="Chromosome 4"/>
</dbReference>
<proteinExistence type="predicted"/>
<feature type="domain" description="CRIB" evidence="2">
    <location>
        <begin position="189"/>
        <end position="202"/>
    </location>
</feature>
<feature type="compositionally biased region" description="Polar residues" evidence="1">
    <location>
        <begin position="294"/>
        <end position="304"/>
    </location>
</feature>
<evidence type="ECO:0000313" key="3">
    <source>
        <dbReference type="EnsemblPlants" id="OMERI04G21710.1"/>
    </source>
</evidence>
<keyword evidence="4" id="KW-1185">Reference proteome</keyword>
<dbReference type="FunFam" id="3.90.810.10:FF:000029">
    <property type="entry name" value="Elongation factor Ts, mitochondrial"/>
    <property type="match status" value="1"/>
</dbReference>
<feature type="compositionally biased region" description="Acidic residues" evidence="1">
    <location>
        <begin position="70"/>
        <end position="87"/>
    </location>
</feature>
<feature type="compositionally biased region" description="Pro residues" evidence="1">
    <location>
        <begin position="267"/>
        <end position="276"/>
    </location>
</feature>
<sequence length="331" mass="36062">MRTSCFRRYQPSTPSSSPWECVMLQRYLGVEAMVPPPVTEFGATLLLWEVKNGMGALEEPSYYYSRTTTTEDDDDDDLAAAADDDDGGGGGGHAVTVSVNVLSRDCLRFTQVGASVQEAKQMAAWEAITFLQSRFRSVLDDSPWSSIPHYHSHSVFVRNIPMAYKMKGIFKGLKVISQIFVVKEHEMQIGSPTDVKHVAHIGWDGLTGNASPSWMNDIRASSELLSLGNFAPSAGTSWASQDFDQPRDSSSFATPSENTSLQQQEAAPPPDIPRPPAAGKTRRKRRSTSDCPVPSSSARPSCDSTMAPASDASGANTMQDQTATLQHQEQH</sequence>
<name>A0A0E0DIP2_9ORYZ</name>
<dbReference type="EnsemblPlants" id="OMERI04G21710.1">
    <property type="protein sequence ID" value="OMERI04G21710.1"/>
    <property type="gene ID" value="OMERI04G21710"/>
</dbReference>
<feature type="compositionally biased region" description="Polar residues" evidence="1">
    <location>
        <begin position="313"/>
        <end position="331"/>
    </location>
</feature>
<evidence type="ECO:0000259" key="2">
    <source>
        <dbReference type="PROSITE" id="PS50108"/>
    </source>
</evidence>
<dbReference type="HOGENOM" id="CLU_840399_0_0_1"/>
<organism evidence="3">
    <name type="scientific">Oryza meridionalis</name>
    <dbReference type="NCBI Taxonomy" id="40149"/>
    <lineage>
        <taxon>Eukaryota</taxon>
        <taxon>Viridiplantae</taxon>
        <taxon>Streptophyta</taxon>
        <taxon>Embryophyta</taxon>
        <taxon>Tracheophyta</taxon>
        <taxon>Spermatophyta</taxon>
        <taxon>Magnoliopsida</taxon>
        <taxon>Liliopsida</taxon>
        <taxon>Poales</taxon>
        <taxon>Poaceae</taxon>
        <taxon>BOP clade</taxon>
        <taxon>Oryzoideae</taxon>
        <taxon>Oryzeae</taxon>
        <taxon>Oryzinae</taxon>
        <taxon>Oryza</taxon>
    </lineage>
</organism>
<dbReference type="STRING" id="40149.A0A0E0DIP2"/>
<dbReference type="InterPro" id="IPR000095">
    <property type="entry name" value="CRIB_dom"/>
</dbReference>
<reference evidence="3" key="2">
    <citation type="submission" date="2018-05" db="EMBL/GenBank/DDBJ databases">
        <title>OmerRS3 (Oryza meridionalis Reference Sequence Version 3).</title>
        <authorList>
            <person name="Zhang J."/>
            <person name="Kudrna D."/>
            <person name="Lee S."/>
            <person name="Talag J."/>
            <person name="Welchert J."/>
            <person name="Wing R.A."/>
        </authorList>
    </citation>
    <scope>NUCLEOTIDE SEQUENCE [LARGE SCALE GENOMIC DNA]</scope>
    <source>
        <strain evidence="3">cv. OR44</strain>
    </source>
</reference>
<evidence type="ECO:0000313" key="4">
    <source>
        <dbReference type="Proteomes" id="UP000008021"/>
    </source>
</evidence>